<evidence type="ECO:0000256" key="1">
    <source>
        <dbReference type="ARBA" id="ARBA00004651"/>
    </source>
</evidence>
<geneLocation type="plasmid" evidence="10">
    <name>ppz01</name>
</geneLocation>
<dbReference type="OrthoDB" id="230260at2"/>
<keyword evidence="2" id="KW-1003">Cell membrane</keyword>
<gene>
    <name evidence="9" type="ORF">CX676_20115</name>
</gene>
<dbReference type="InterPro" id="IPR050445">
    <property type="entry name" value="Bact_polysacc_biosynth/exp"/>
</dbReference>
<organism evidence="9 10">
    <name type="scientific">Paracoccus zhejiangensis</name>
    <dbReference type="NCBI Taxonomy" id="1077935"/>
    <lineage>
        <taxon>Bacteria</taxon>
        <taxon>Pseudomonadati</taxon>
        <taxon>Pseudomonadota</taxon>
        <taxon>Alphaproteobacteria</taxon>
        <taxon>Rhodobacterales</taxon>
        <taxon>Paracoccaceae</taxon>
        <taxon>Paracoccus</taxon>
    </lineage>
</organism>
<dbReference type="RefSeq" id="WP_101754583.1">
    <property type="nucleotide sequence ID" value="NZ_CP025431.1"/>
</dbReference>
<reference evidence="9 10" key="1">
    <citation type="journal article" date="2013" name="Antonie Van Leeuwenhoek">
        <title>Paracoccus zhejiangensis sp. nov., isolated from activated sludge in wastewater-treatment system.</title>
        <authorList>
            <person name="Wu Z.G."/>
            <person name="Zhang D.F."/>
            <person name="Liu Y.L."/>
            <person name="Wang F."/>
            <person name="Jiang X."/>
            <person name="Li C."/>
            <person name="Li S.P."/>
            <person name="Hong Q."/>
            <person name="Li W.J."/>
        </authorList>
    </citation>
    <scope>NUCLEOTIDE SEQUENCE [LARGE SCALE GENOMIC DNA]</scope>
    <source>
        <strain evidence="9 10">J6</strain>
        <plasmid evidence="10">Plasmid ppz01</plasmid>
    </source>
</reference>
<evidence type="ECO:0000313" key="10">
    <source>
        <dbReference type="Proteomes" id="UP000234530"/>
    </source>
</evidence>
<feature type="domain" description="Polysaccharide chain length determinant N-terminal" evidence="8">
    <location>
        <begin position="30"/>
        <end position="118"/>
    </location>
</feature>
<keyword evidence="10" id="KW-1185">Reference proteome</keyword>
<feature type="transmembrane region" description="Helical" evidence="7">
    <location>
        <begin position="41"/>
        <end position="61"/>
    </location>
</feature>
<evidence type="ECO:0000313" key="9">
    <source>
        <dbReference type="EMBL" id="AUH66612.1"/>
    </source>
</evidence>
<keyword evidence="5 7" id="KW-0472">Membrane</keyword>
<dbReference type="GO" id="GO:0004713">
    <property type="term" value="F:protein tyrosine kinase activity"/>
    <property type="evidence" value="ECO:0007669"/>
    <property type="project" value="TreeGrafter"/>
</dbReference>
<sequence>MIQSDGPFWRRDGVNRDPEAVPEVDLASTLRALRGGLGRRWRLIAGVTLALTLLALVYVLLATPKFTARAELVVDPRISNSLSGPESPTLLLSDALVVDSELKVLSSREVTTQAADDLGLFEVAVEDEAPGLIGRTFAALGDLLGGGEEEAPNAVTAENIEATRREGIRREMMQDFDITRDGGTYVIDISHTSEDPVFAMEAVNTLIDAYFQVSSDAALSDTRRIAGWLDQRVAVLGDEVQKADVKVTEYRRENDLFTMRDDVLPSEAELSDATDRLIRLRSQLIEIATKSDKIKGIAGTDSVAALMDGTLGGDVASPALKDFQTRYAGLVAEERDLASRFGPNSDSVARNRQDQTQLRDLMLEEAAQIAERLDTQQEATRREIAATEAQVEDLRARANADAEKSIRLRELERDADAKRSQYVTMAQEMISASQRETFQRAPARVIARAVPPDQVSSPNAKRLLILTIFGGLVLGSGLAFLREVMDNRLRRVSDLGEGLGLRYLGFVPGVPLVRRRLRGFKGMLVPPARDSGEAADTLRNLIAELQRRKTGGAALVTGVTSIRRGEGRSVLAGWLAQGLCDRGSRVALVDLDPRAGSLSADLPGRITLGDPSAELEPDLARLGEGWRDGAPLILGLAEGSDVLDRAQQQRLAGLIAALRGDLDQVLVILPPLSDRAEAETAAGLIDGAILALRWGEDALRPAEATVSASGALRPKLIGAVFTATRAAGFQQYNREL</sequence>
<dbReference type="EMBL" id="CP025431">
    <property type="protein sequence ID" value="AUH66612.1"/>
    <property type="molecule type" value="Genomic_DNA"/>
</dbReference>
<evidence type="ECO:0000256" key="6">
    <source>
        <dbReference type="SAM" id="Coils"/>
    </source>
</evidence>
<keyword evidence="6" id="KW-0175">Coiled coil</keyword>
<dbReference type="InterPro" id="IPR003856">
    <property type="entry name" value="LPS_length_determ_N"/>
</dbReference>
<keyword evidence="4 7" id="KW-1133">Transmembrane helix</keyword>
<feature type="coiled-coil region" evidence="6">
    <location>
        <begin position="363"/>
        <end position="428"/>
    </location>
</feature>
<evidence type="ECO:0000256" key="7">
    <source>
        <dbReference type="SAM" id="Phobius"/>
    </source>
</evidence>
<dbReference type="AlphaFoldDB" id="A0A2H5F4Y8"/>
<name>A0A2H5F4Y8_9RHOB</name>
<keyword evidence="9" id="KW-0614">Plasmid</keyword>
<evidence type="ECO:0000259" key="8">
    <source>
        <dbReference type="Pfam" id="PF02706"/>
    </source>
</evidence>
<dbReference type="SUPFAM" id="SSF52540">
    <property type="entry name" value="P-loop containing nucleoside triphosphate hydrolases"/>
    <property type="match status" value="1"/>
</dbReference>
<evidence type="ECO:0000256" key="3">
    <source>
        <dbReference type="ARBA" id="ARBA00022692"/>
    </source>
</evidence>
<evidence type="ECO:0000256" key="4">
    <source>
        <dbReference type="ARBA" id="ARBA00022989"/>
    </source>
</evidence>
<dbReference type="PANTHER" id="PTHR32309">
    <property type="entry name" value="TYROSINE-PROTEIN KINASE"/>
    <property type="match status" value="1"/>
</dbReference>
<proteinExistence type="predicted"/>
<dbReference type="Proteomes" id="UP000234530">
    <property type="component" value="Plasmid pPZ01"/>
</dbReference>
<protein>
    <recommendedName>
        <fullName evidence="8">Polysaccharide chain length determinant N-terminal domain-containing protein</fullName>
    </recommendedName>
</protein>
<dbReference type="PANTHER" id="PTHR32309:SF13">
    <property type="entry name" value="FERRIC ENTEROBACTIN TRANSPORT PROTEIN FEPE"/>
    <property type="match status" value="1"/>
</dbReference>
<dbReference type="GO" id="GO:0005886">
    <property type="term" value="C:plasma membrane"/>
    <property type="evidence" value="ECO:0007669"/>
    <property type="project" value="UniProtKB-SubCell"/>
</dbReference>
<evidence type="ECO:0000256" key="5">
    <source>
        <dbReference type="ARBA" id="ARBA00023136"/>
    </source>
</evidence>
<accession>A0A2H5F4Y8</accession>
<keyword evidence="3 7" id="KW-0812">Transmembrane</keyword>
<dbReference type="InterPro" id="IPR027417">
    <property type="entry name" value="P-loop_NTPase"/>
</dbReference>
<dbReference type="Gene3D" id="3.40.50.300">
    <property type="entry name" value="P-loop containing nucleotide triphosphate hydrolases"/>
    <property type="match status" value="1"/>
</dbReference>
<evidence type="ECO:0000256" key="2">
    <source>
        <dbReference type="ARBA" id="ARBA00022475"/>
    </source>
</evidence>
<dbReference type="KEGG" id="pzh:CX676_20115"/>
<comment type="subcellular location">
    <subcellularLocation>
        <location evidence="1">Cell membrane</location>
        <topology evidence="1">Multi-pass membrane protein</topology>
    </subcellularLocation>
</comment>
<dbReference type="Pfam" id="PF02706">
    <property type="entry name" value="Wzz"/>
    <property type="match status" value="1"/>
</dbReference>